<dbReference type="SUPFAM" id="SSF101898">
    <property type="entry name" value="NHL repeat"/>
    <property type="match status" value="1"/>
</dbReference>
<evidence type="ECO:0000313" key="1">
    <source>
        <dbReference type="EMBL" id="TXC70232.1"/>
    </source>
</evidence>
<gene>
    <name evidence="1" type="ORF">FSB78_04175</name>
</gene>
<dbReference type="Proteomes" id="UP000321250">
    <property type="component" value="Unassembled WGS sequence"/>
</dbReference>
<dbReference type="SUPFAM" id="SSF63829">
    <property type="entry name" value="Calcium-dependent phosphotriesterase"/>
    <property type="match status" value="1"/>
</dbReference>
<dbReference type="PANTHER" id="PTHR40274:SF4">
    <property type="entry name" value="BLL1406 PROTEIN"/>
    <property type="match status" value="1"/>
</dbReference>
<protein>
    <submittedName>
        <fullName evidence="1">Gluconolaconase</fullName>
    </submittedName>
</protein>
<dbReference type="InterPro" id="IPR011042">
    <property type="entry name" value="6-blade_b-propeller_TolB-like"/>
</dbReference>
<sequence length="549" mass="56469">MGRFRVSRISRDQVAARIRPGVTDGPSRYTAPAAATAAEGWTLSRATPPSRLYGANGLRTGRNGRLYVAQVTASQISAVDIESGAVEAISPMGGGIVAPDDIVFDDAGNIFATEITLGQVSMLAPDGTVRIIQGDMPVANPITMYQGRLIAGECRIGARIMELSLDGSAPRVILDNVPMANAFEVGPDGKLYFPVMGTNEIWRVSLDGGAPEVVAGNLGVPDSVKFDSRGWIVTTQVASGEVLRIDPVSGSREVLAQLGPGLDNVSFVGDRIFVSSIPGEITEILGGGQVRPVIPRGLQWPLGLACGADGTIFVADGAFGYTLSDCALTLAGMIFYPGSPGYLRGVVAAAAGEWIVTTGLGAVARYRPGAGESEVLATGYDQLMGVDLARDGAVVFVEYATGRVLSAKDGDVTVLASGLDKPMGVAIGADGTVYVAEAGRVVKIEGGKAQTVVDNLARPQGLAASGDRLFVVDSVAKTVSEIDPVARTTRVIATNLPVGAPAGVTPRFLGAIGDMAGPMIPFADIAVAPDGTLYVSGDAEGSVIALRAV</sequence>
<dbReference type="Gene3D" id="2.120.10.30">
    <property type="entry name" value="TolB, C-terminal domain"/>
    <property type="match status" value="3"/>
</dbReference>
<keyword evidence="2" id="KW-1185">Reference proteome</keyword>
<proteinExistence type="predicted"/>
<reference evidence="1 2" key="1">
    <citation type="journal article" date="2013" name="Antonie Van Leeuwenhoek">
        <title>Sphingomonas ginsenosidivorax sp. nov., with the ability to transform ginsenosides.</title>
        <authorList>
            <person name="Jin X.F."/>
            <person name="Kim J.K."/>
            <person name="Liu Q.M."/>
            <person name="Kang M.S."/>
            <person name="He D."/>
            <person name="Jin F.X."/>
            <person name="Kim S.C."/>
            <person name="Im W.T."/>
        </authorList>
    </citation>
    <scope>NUCLEOTIDE SEQUENCE [LARGE SCALE GENOMIC DNA]</scope>
    <source>
        <strain evidence="1 2">KHI67</strain>
    </source>
</reference>
<accession>A0A5C6UC03</accession>
<dbReference type="EMBL" id="VOQR01000001">
    <property type="protein sequence ID" value="TXC70232.1"/>
    <property type="molecule type" value="Genomic_DNA"/>
</dbReference>
<dbReference type="PANTHER" id="PTHR40274">
    <property type="entry name" value="VIRGINIAMYCIN B LYASE"/>
    <property type="match status" value="1"/>
</dbReference>
<name>A0A5C6UC03_9SPHN</name>
<evidence type="ECO:0000313" key="2">
    <source>
        <dbReference type="Proteomes" id="UP000321250"/>
    </source>
</evidence>
<dbReference type="AlphaFoldDB" id="A0A5C6UC03"/>
<dbReference type="OrthoDB" id="30052at2"/>
<comment type="caution">
    <text evidence="1">The sequence shown here is derived from an EMBL/GenBank/DDBJ whole genome shotgun (WGS) entry which is preliminary data.</text>
</comment>
<organism evidence="1 2">
    <name type="scientific">Sphingomonas ginsenosidivorax</name>
    <dbReference type="NCBI Taxonomy" id="862135"/>
    <lineage>
        <taxon>Bacteria</taxon>
        <taxon>Pseudomonadati</taxon>
        <taxon>Pseudomonadota</taxon>
        <taxon>Alphaproteobacteria</taxon>
        <taxon>Sphingomonadales</taxon>
        <taxon>Sphingomonadaceae</taxon>
        <taxon>Sphingomonas</taxon>
    </lineage>
</organism>
<dbReference type="InterPro" id="IPR051344">
    <property type="entry name" value="Vgb"/>
</dbReference>